<dbReference type="Pfam" id="PF13466">
    <property type="entry name" value="STAS_2"/>
    <property type="match status" value="1"/>
</dbReference>
<dbReference type="InterPro" id="IPR036513">
    <property type="entry name" value="STAS_dom_sf"/>
</dbReference>
<dbReference type="AlphaFoldDB" id="A0A6G8Q5L8"/>
<feature type="domain" description="STAS" evidence="1">
    <location>
        <begin position="19"/>
        <end position="62"/>
    </location>
</feature>
<dbReference type="CDD" id="cd07043">
    <property type="entry name" value="STAS_anti-anti-sigma_factors"/>
    <property type="match status" value="1"/>
</dbReference>
<dbReference type="InterPro" id="IPR002645">
    <property type="entry name" value="STAS_dom"/>
</dbReference>
<dbReference type="InterPro" id="IPR058548">
    <property type="entry name" value="MlaB-like_STAS"/>
</dbReference>
<dbReference type="RefSeq" id="WP_166173502.1">
    <property type="nucleotide sequence ID" value="NZ_CP045119.1"/>
</dbReference>
<keyword evidence="3" id="KW-1185">Reference proteome</keyword>
<accession>A0A6G8Q5L8</accession>
<dbReference type="Gene3D" id="3.30.750.24">
    <property type="entry name" value="STAS domain"/>
    <property type="match status" value="1"/>
</dbReference>
<reference evidence="2 3" key="1">
    <citation type="submission" date="2019-10" db="EMBL/GenBank/DDBJ databases">
        <title>Rubrobacter sp nov SCSIO 52090 isolated from a deep-sea sediment in the South China Sea.</title>
        <authorList>
            <person name="Chen R.W."/>
        </authorList>
    </citation>
    <scope>NUCLEOTIDE SEQUENCE [LARGE SCALE GENOMIC DNA]</scope>
    <source>
        <strain evidence="2 3">SCSIO 52909</strain>
    </source>
</reference>
<gene>
    <name evidence="2" type="ORF">GBA63_03380</name>
</gene>
<organism evidence="2 3">
    <name type="scientific">Rubrobacter tropicus</name>
    <dbReference type="NCBI Taxonomy" id="2653851"/>
    <lineage>
        <taxon>Bacteria</taxon>
        <taxon>Bacillati</taxon>
        <taxon>Actinomycetota</taxon>
        <taxon>Rubrobacteria</taxon>
        <taxon>Rubrobacterales</taxon>
        <taxon>Rubrobacteraceae</taxon>
        <taxon>Rubrobacter</taxon>
    </lineage>
</organism>
<protein>
    <submittedName>
        <fullName evidence="2">STAS domain-containing protein</fullName>
    </submittedName>
</protein>
<dbReference type="Proteomes" id="UP000501452">
    <property type="component" value="Chromosome"/>
</dbReference>
<dbReference type="PROSITE" id="PS50801">
    <property type="entry name" value="STAS"/>
    <property type="match status" value="1"/>
</dbReference>
<evidence type="ECO:0000259" key="1">
    <source>
        <dbReference type="PROSITE" id="PS50801"/>
    </source>
</evidence>
<evidence type="ECO:0000313" key="3">
    <source>
        <dbReference type="Proteomes" id="UP000501452"/>
    </source>
</evidence>
<name>A0A6G8Q5L8_9ACTN</name>
<proteinExistence type="predicted"/>
<evidence type="ECO:0000313" key="2">
    <source>
        <dbReference type="EMBL" id="QIN81784.1"/>
    </source>
</evidence>
<dbReference type="KEGG" id="rub:GBA63_03380"/>
<dbReference type="SUPFAM" id="SSF52091">
    <property type="entry name" value="SpoIIaa-like"/>
    <property type="match status" value="1"/>
</dbReference>
<dbReference type="EMBL" id="CP045119">
    <property type="protein sequence ID" value="QIN81784.1"/>
    <property type="molecule type" value="Genomic_DNA"/>
</dbReference>
<sequence length="110" mass="11973">MFGVQVEGNGSETRVGMWGEFDAFSLPRLREALDDASAFGGPVVVDLSGITFLDLQSTRELVVRSLIQTHQLVFRNPSPNVLASIQALGMKDAARAWNGPDRGEHIFSEA</sequence>